<feature type="transmembrane region" description="Helical" evidence="6">
    <location>
        <begin position="12"/>
        <end position="30"/>
    </location>
</feature>
<dbReference type="InterPro" id="IPR000064">
    <property type="entry name" value="NLP_P60_dom"/>
</dbReference>
<feature type="domain" description="NlpC/P60" evidence="7">
    <location>
        <begin position="215"/>
        <end position="331"/>
    </location>
</feature>
<keyword evidence="6" id="KW-0472">Membrane</keyword>
<organism evidence="8 9">
    <name type="scientific">Planotetraspora thailandica</name>
    <dbReference type="NCBI Taxonomy" id="487172"/>
    <lineage>
        <taxon>Bacteria</taxon>
        <taxon>Bacillati</taxon>
        <taxon>Actinomycetota</taxon>
        <taxon>Actinomycetes</taxon>
        <taxon>Streptosporangiales</taxon>
        <taxon>Streptosporangiaceae</taxon>
        <taxon>Planotetraspora</taxon>
    </lineage>
</organism>
<dbReference type="PANTHER" id="PTHR47359">
    <property type="entry name" value="PEPTIDOGLYCAN DL-ENDOPEPTIDASE CWLO"/>
    <property type="match status" value="1"/>
</dbReference>
<keyword evidence="6" id="KW-0812">Transmembrane</keyword>
<keyword evidence="5" id="KW-0175">Coiled coil</keyword>
<dbReference type="PANTHER" id="PTHR47359:SF3">
    <property type="entry name" value="NLP_P60 DOMAIN-CONTAINING PROTEIN-RELATED"/>
    <property type="match status" value="1"/>
</dbReference>
<accession>A0A8J3UZU5</accession>
<dbReference type="Proteomes" id="UP000605992">
    <property type="component" value="Unassembled WGS sequence"/>
</dbReference>
<dbReference type="RefSeq" id="WP_239118745.1">
    <property type="nucleotide sequence ID" value="NZ_BOOR01000006.1"/>
</dbReference>
<keyword evidence="9" id="KW-1185">Reference proteome</keyword>
<evidence type="ECO:0000256" key="4">
    <source>
        <dbReference type="ARBA" id="ARBA00022807"/>
    </source>
</evidence>
<dbReference type="GO" id="GO:0008234">
    <property type="term" value="F:cysteine-type peptidase activity"/>
    <property type="evidence" value="ECO:0007669"/>
    <property type="project" value="UniProtKB-KW"/>
</dbReference>
<evidence type="ECO:0000256" key="5">
    <source>
        <dbReference type="SAM" id="Coils"/>
    </source>
</evidence>
<evidence type="ECO:0000259" key="7">
    <source>
        <dbReference type="PROSITE" id="PS51935"/>
    </source>
</evidence>
<gene>
    <name evidence="8" type="ORF">Pth03_08600</name>
</gene>
<evidence type="ECO:0000313" key="8">
    <source>
        <dbReference type="EMBL" id="GII52471.1"/>
    </source>
</evidence>
<comment type="similarity">
    <text evidence="1">Belongs to the peptidase C40 family.</text>
</comment>
<evidence type="ECO:0000256" key="1">
    <source>
        <dbReference type="ARBA" id="ARBA00007074"/>
    </source>
</evidence>
<dbReference type="Pfam" id="PF00877">
    <property type="entry name" value="NLPC_P60"/>
    <property type="match status" value="1"/>
</dbReference>
<keyword evidence="2" id="KW-0645">Protease</keyword>
<proteinExistence type="inferred from homology"/>
<sequence>MAGGVLSGSIRKLVLIGVGITMITVGAPMISATAEPKPTTKELAAQVEKLYNDIETLTEQYNGQKVRLTAAKRSADLAKKTLAKSQDQLATLRQKAGYLAQNAYMTGGLGTTALALVGSANPESYLDQASMQYALEQQQGQEVAEVANAMKAAAAAKASATAREAEVKDLLDSLTAQRTKITKMVKKAESNLYSKVGLEVSGGVARRVDFPVIGSGKAAQAARWALAQQGSPYVWGAAGPSSFDCSGLIMAAYHTVGISLPHYTGSQWTSGTHVSTKDMRPGDLVFFYSDLHHVGMYIGGGYMVHAPHTGDVVRVAPLAGRPIAGVVRVAD</sequence>
<reference evidence="8" key="1">
    <citation type="submission" date="2021-01" db="EMBL/GenBank/DDBJ databases">
        <title>Whole genome shotgun sequence of Planotetraspora thailandica NBRC 104271.</title>
        <authorList>
            <person name="Komaki H."/>
            <person name="Tamura T."/>
        </authorList>
    </citation>
    <scope>NUCLEOTIDE SEQUENCE</scope>
    <source>
        <strain evidence="8">NBRC 104271</strain>
    </source>
</reference>
<dbReference type="PROSITE" id="PS51935">
    <property type="entry name" value="NLPC_P60"/>
    <property type="match status" value="1"/>
</dbReference>
<keyword evidence="6" id="KW-1133">Transmembrane helix</keyword>
<dbReference type="Gene3D" id="6.10.250.3150">
    <property type="match status" value="1"/>
</dbReference>
<evidence type="ECO:0000256" key="3">
    <source>
        <dbReference type="ARBA" id="ARBA00022801"/>
    </source>
</evidence>
<dbReference type="EMBL" id="BOOR01000006">
    <property type="protein sequence ID" value="GII52471.1"/>
    <property type="molecule type" value="Genomic_DNA"/>
</dbReference>
<comment type="caution">
    <text evidence="8">The sequence shown here is derived from an EMBL/GenBank/DDBJ whole genome shotgun (WGS) entry which is preliminary data.</text>
</comment>
<evidence type="ECO:0000256" key="6">
    <source>
        <dbReference type="SAM" id="Phobius"/>
    </source>
</evidence>
<keyword evidence="4" id="KW-0788">Thiol protease</keyword>
<name>A0A8J3UZU5_9ACTN</name>
<evidence type="ECO:0000313" key="9">
    <source>
        <dbReference type="Proteomes" id="UP000605992"/>
    </source>
</evidence>
<dbReference type="InterPro" id="IPR038765">
    <property type="entry name" value="Papain-like_cys_pep_sf"/>
</dbReference>
<protein>
    <recommendedName>
        <fullName evidence="7">NlpC/P60 domain-containing protein</fullName>
    </recommendedName>
</protein>
<feature type="coiled-coil region" evidence="5">
    <location>
        <begin position="40"/>
        <end position="95"/>
    </location>
</feature>
<dbReference type="AlphaFoldDB" id="A0A8J3UZU5"/>
<keyword evidence="3" id="KW-0378">Hydrolase</keyword>
<evidence type="ECO:0000256" key="2">
    <source>
        <dbReference type="ARBA" id="ARBA00022670"/>
    </source>
</evidence>
<dbReference type="GO" id="GO:0006508">
    <property type="term" value="P:proteolysis"/>
    <property type="evidence" value="ECO:0007669"/>
    <property type="project" value="UniProtKB-KW"/>
</dbReference>
<dbReference type="InterPro" id="IPR051794">
    <property type="entry name" value="PG_Endopeptidase_C40"/>
</dbReference>
<dbReference type="Gene3D" id="3.90.1720.10">
    <property type="entry name" value="endopeptidase domain like (from Nostoc punctiforme)"/>
    <property type="match status" value="1"/>
</dbReference>
<dbReference type="SUPFAM" id="SSF54001">
    <property type="entry name" value="Cysteine proteinases"/>
    <property type="match status" value="1"/>
</dbReference>